<dbReference type="Pfam" id="PF13927">
    <property type="entry name" value="Ig_3"/>
    <property type="match status" value="1"/>
</dbReference>
<dbReference type="SMART" id="SM00409">
    <property type="entry name" value="IG"/>
    <property type="match status" value="1"/>
</dbReference>
<gene>
    <name evidence="9" type="ORF">ACJMK2_030636</name>
</gene>
<keyword evidence="6" id="KW-1133">Transmembrane helix</keyword>
<protein>
    <recommendedName>
        <fullName evidence="8">Ig-like domain-containing protein</fullName>
    </recommendedName>
</protein>
<evidence type="ECO:0000256" key="7">
    <source>
        <dbReference type="SAM" id="SignalP"/>
    </source>
</evidence>
<dbReference type="InterPro" id="IPR000483">
    <property type="entry name" value="Cys-rich_flank_reg_C"/>
</dbReference>
<feature type="transmembrane region" description="Helical" evidence="6">
    <location>
        <begin position="484"/>
        <end position="506"/>
    </location>
</feature>
<feature type="region of interest" description="Disordered" evidence="5">
    <location>
        <begin position="392"/>
        <end position="414"/>
    </location>
</feature>
<proteinExistence type="predicted"/>
<dbReference type="PROSITE" id="PS50835">
    <property type="entry name" value="IG_LIKE"/>
    <property type="match status" value="1"/>
</dbReference>
<dbReference type="InterPro" id="IPR001611">
    <property type="entry name" value="Leu-rich_rpt"/>
</dbReference>
<evidence type="ECO:0000256" key="2">
    <source>
        <dbReference type="ARBA" id="ARBA00022729"/>
    </source>
</evidence>
<dbReference type="PANTHER" id="PTHR24369:SF210">
    <property type="entry name" value="CHAOPTIN-RELATED"/>
    <property type="match status" value="1"/>
</dbReference>
<dbReference type="InterPro" id="IPR036179">
    <property type="entry name" value="Ig-like_dom_sf"/>
</dbReference>
<feature type="signal peptide" evidence="7">
    <location>
        <begin position="1"/>
        <end position="24"/>
    </location>
</feature>
<dbReference type="SMART" id="SM00082">
    <property type="entry name" value="LRRCT"/>
    <property type="match status" value="1"/>
</dbReference>
<dbReference type="Gene3D" id="2.60.40.10">
    <property type="entry name" value="Immunoglobulins"/>
    <property type="match status" value="1"/>
</dbReference>
<sequence>MTISGKKMHVLFCLIVLCLFDVLAQSCPPGCQCTPTARNIVCTTSLSSLPTPPNGTRYMSLSGIPNRHNHISSITKTALVPYGRMTVLVLSLAYSEIQTVEDGALSQLRFLLDIDLSHNEIKTIKNGMFAGLQYLRTIDVSGNEYCKIEANAFNGLHSLEVLNLGGMKLSKLSNDTFNGLPKLKTLKLFDNNIKRLSPAMFQPIVSLEILDVSGNFLRDLDSDLKPQFMRLKSLVLSDNPWQCHCQLLWLRDLDQSLISNPLTGSEVICAGPDSLKYHSLRNVPKEKFICIPPRVIRCDSSSYTVEEHNSLTISCEIEGDPIPEVAWIRPDGLRIDGRDTEHGQYNIDENGTLTISSAEDIDNGNWEIVVYNKTVSDNTDIYVKVNRLTTTTQSTTTTSTTPKPTTPTTTETTTIKTTPATTTTTTTTTIKTTTESTITPTQPTQKTTTIYTSFTTIRKSQTTSLSGSTVGASKEANYAMNMSIVIAGAAGGGTLLILTVLVITIIKKKKKKASNKVQPFKYDDL</sequence>
<keyword evidence="4" id="KW-1015">Disulfide bond</keyword>
<evidence type="ECO:0000256" key="3">
    <source>
        <dbReference type="ARBA" id="ARBA00022737"/>
    </source>
</evidence>
<keyword evidence="6" id="KW-0812">Transmembrane</keyword>
<evidence type="ECO:0000313" key="9">
    <source>
        <dbReference type="EMBL" id="KAL3878271.1"/>
    </source>
</evidence>
<dbReference type="PROSITE" id="PS51450">
    <property type="entry name" value="LRR"/>
    <property type="match status" value="1"/>
</dbReference>
<dbReference type="SUPFAM" id="SSF48726">
    <property type="entry name" value="Immunoglobulin"/>
    <property type="match status" value="1"/>
</dbReference>
<feature type="domain" description="Ig-like" evidence="8">
    <location>
        <begin position="293"/>
        <end position="386"/>
    </location>
</feature>
<dbReference type="InterPro" id="IPR013783">
    <property type="entry name" value="Ig-like_fold"/>
</dbReference>
<keyword evidence="10" id="KW-1185">Reference proteome</keyword>
<dbReference type="InterPro" id="IPR032675">
    <property type="entry name" value="LRR_dom_sf"/>
</dbReference>
<dbReference type="InterPro" id="IPR007110">
    <property type="entry name" value="Ig-like_dom"/>
</dbReference>
<comment type="caution">
    <text evidence="9">The sequence shown here is derived from an EMBL/GenBank/DDBJ whole genome shotgun (WGS) entry which is preliminary data.</text>
</comment>
<reference evidence="9 10" key="1">
    <citation type="submission" date="2024-11" db="EMBL/GenBank/DDBJ databases">
        <title>Chromosome-level genome assembly of the freshwater bivalve Anodonta woodiana.</title>
        <authorList>
            <person name="Chen X."/>
        </authorList>
    </citation>
    <scope>NUCLEOTIDE SEQUENCE [LARGE SCALE GENOMIC DNA]</scope>
    <source>
        <strain evidence="9">MN2024</strain>
        <tissue evidence="9">Gills</tissue>
    </source>
</reference>
<evidence type="ECO:0000256" key="5">
    <source>
        <dbReference type="SAM" id="MobiDB-lite"/>
    </source>
</evidence>
<keyword evidence="2 7" id="KW-0732">Signal</keyword>
<dbReference type="PANTHER" id="PTHR24369">
    <property type="entry name" value="ANTIGEN BSP, PUTATIVE-RELATED"/>
    <property type="match status" value="1"/>
</dbReference>
<dbReference type="InterPro" id="IPR003591">
    <property type="entry name" value="Leu-rich_rpt_typical-subtyp"/>
</dbReference>
<keyword evidence="3" id="KW-0677">Repeat</keyword>
<name>A0ABD3WWB8_SINWO</name>
<evidence type="ECO:0000256" key="4">
    <source>
        <dbReference type="ARBA" id="ARBA00023157"/>
    </source>
</evidence>
<dbReference type="EMBL" id="JBJQND010000004">
    <property type="protein sequence ID" value="KAL3878271.1"/>
    <property type="molecule type" value="Genomic_DNA"/>
</dbReference>
<evidence type="ECO:0000313" key="10">
    <source>
        <dbReference type="Proteomes" id="UP001634394"/>
    </source>
</evidence>
<keyword evidence="1" id="KW-0433">Leucine-rich repeat</keyword>
<dbReference type="InterPro" id="IPR003599">
    <property type="entry name" value="Ig_sub"/>
</dbReference>
<dbReference type="AlphaFoldDB" id="A0ABD3WWB8"/>
<accession>A0ABD3WWB8</accession>
<evidence type="ECO:0000259" key="8">
    <source>
        <dbReference type="PROSITE" id="PS50835"/>
    </source>
</evidence>
<dbReference type="Pfam" id="PF13855">
    <property type="entry name" value="LRR_8"/>
    <property type="match status" value="2"/>
</dbReference>
<feature type="chain" id="PRO_5044792927" description="Ig-like domain-containing protein" evidence="7">
    <location>
        <begin position="25"/>
        <end position="525"/>
    </location>
</feature>
<dbReference type="SUPFAM" id="SSF52058">
    <property type="entry name" value="L domain-like"/>
    <property type="match status" value="1"/>
</dbReference>
<evidence type="ECO:0000256" key="6">
    <source>
        <dbReference type="SAM" id="Phobius"/>
    </source>
</evidence>
<dbReference type="SMART" id="SM00369">
    <property type="entry name" value="LRR_TYP"/>
    <property type="match status" value="4"/>
</dbReference>
<dbReference type="InterPro" id="IPR050541">
    <property type="entry name" value="LRR_TM_domain-containing"/>
</dbReference>
<evidence type="ECO:0000256" key="1">
    <source>
        <dbReference type="ARBA" id="ARBA00022614"/>
    </source>
</evidence>
<organism evidence="9 10">
    <name type="scientific">Sinanodonta woodiana</name>
    <name type="common">Chinese pond mussel</name>
    <name type="synonym">Anodonta woodiana</name>
    <dbReference type="NCBI Taxonomy" id="1069815"/>
    <lineage>
        <taxon>Eukaryota</taxon>
        <taxon>Metazoa</taxon>
        <taxon>Spiralia</taxon>
        <taxon>Lophotrochozoa</taxon>
        <taxon>Mollusca</taxon>
        <taxon>Bivalvia</taxon>
        <taxon>Autobranchia</taxon>
        <taxon>Heteroconchia</taxon>
        <taxon>Palaeoheterodonta</taxon>
        <taxon>Unionida</taxon>
        <taxon>Unionoidea</taxon>
        <taxon>Unionidae</taxon>
        <taxon>Unioninae</taxon>
        <taxon>Sinanodonta</taxon>
    </lineage>
</organism>
<dbReference type="Gene3D" id="3.80.10.10">
    <property type="entry name" value="Ribonuclease Inhibitor"/>
    <property type="match status" value="2"/>
</dbReference>
<keyword evidence="6" id="KW-0472">Membrane</keyword>
<dbReference type="Proteomes" id="UP001634394">
    <property type="component" value="Unassembled WGS sequence"/>
</dbReference>